<reference evidence="2 3" key="1">
    <citation type="submission" date="2021-03" db="EMBL/GenBank/DDBJ databases">
        <title>Genomic Encyclopedia of Type Strains, Phase IV (KMG-IV): sequencing the most valuable type-strain genomes for metagenomic binning, comparative biology and taxonomic classification.</title>
        <authorList>
            <person name="Goeker M."/>
        </authorList>
    </citation>
    <scope>NUCLEOTIDE SEQUENCE [LARGE SCALE GENOMIC DNA]</scope>
    <source>
        <strain evidence="2 3">DSM 101872</strain>
    </source>
</reference>
<dbReference type="PROSITE" id="PS51186">
    <property type="entry name" value="GNAT"/>
    <property type="match status" value="1"/>
</dbReference>
<dbReference type="Gene3D" id="3.40.630.30">
    <property type="match status" value="1"/>
</dbReference>
<comment type="caution">
    <text evidence="2">The sequence shown here is derived from an EMBL/GenBank/DDBJ whole genome shotgun (WGS) entry which is preliminary data.</text>
</comment>
<evidence type="ECO:0000313" key="3">
    <source>
        <dbReference type="Proteomes" id="UP001519292"/>
    </source>
</evidence>
<dbReference type="PANTHER" id="PTHR43792">
    <property type="entry name" value="GNAT FAMILY, PUTATIVE (AFU_ORTHOLOGUE AFUA_3G00765)-RELATED-RELATED"/>
    <property type="match status" value="1"/>
</dbReference>
<dbReference type="Proteomes" id="UP001519292">
    <property type="component" value="Unassembled WGS sequence"/>
</dbReference>
<proteinExistence type="predicted"/>
<accession>A0ABS4MED4</accession>
<dbReference type="InterPro" id="IPR016181">
    <property type="entry name" value="Acyl_CoA_acyltransferase"/>
</dbReference>
<gene>
    <name evidence="2" type="ORF">J2Z60_001217</name>
</gene>
<keyword evidence="3" id="KW-1185">Reference proteome</keyword>
<name>A0ABS4MED4_9LACO</name>
<dbReference type="EMBL" id="JAGGLU010000006">
    <property type="protein sequence ID" value="MBP2058040.1"/>
    <property type="molecule type" value="Genomic_DNA"/>
</dbReference>
<feature type="domain" description="N-acetyltransferase" evidence="1">
    <location>
        <begin position="7"/>
        <end position="163"/>
    </location>
</feature>
<organism evidence="2 3">
    <name type="scientific">Lactobacillus colini</name>
    <dbReference type="NCBI Taxonomy" id="1819254"/>
    <lineage>
        <taxon>Bacteria</taxon>
        <taxon>Bacillati</taxon>
        <taxon>Bacillota</taxon>
        <taxon>Bacilli</taxon>
        <taxon>Lactobacillales</taxon>
        <taxon>Lactobacillaceae</taxon>
        <taxon>Lactobacillus</taxon>
    </lineage>
</organism>
<dbReference type="Pfam" id="PF13302">
    <property type="entry name" value="Acetyltransf_3"/>
    <property type="match status" value="1"/>
</dbReference>
<dbReference type="SUPFAM" id="SSF55729">
    <property type="entry name" value="Acyl-CoA N-acyltransferases (Nat)"/>
    <property type="match status" value="1"/>
</dbReference>
<protein>
    <submittedName>
        <fullName evidence="2">RimJ/RimL family protein N-acetyltransferase</fullName>
    </submittedName>
</protein>
<dbReference type="InterPro" id="IPR051531">
    <property type="entry name" value="N-acetyltransferase"/>
</dbReference>
<sequence length="184" mass="21371">MLIGKRIYLRKIEIGDAPALFKWGKDPIYHKMAGYSGYSSLEKARQGAEIYSKRPYSYAIVLKENMQTIGLVELYERGTDVEAGLLFTKSIGFMLDKSYWHQGYMFEALTIILNYAFSDLRQNQIWAGTFSSNEASQNLLKKLGFRYVYTVDYDGVSELLNYKEKFFVLTPQDWRVIMQLNTKS</sequence>
<dbReference type="RefSeq" id="WP_209686782.1">
    <property type="nucleotide sequence ID" value="NZ_JAGGLU010000006.1"/>
</dbReference>
<evidence type="ECO:0000259" key="1">
    <source>
        <dbReference type="PROSITE" id="PS51186"/>
    </source>
</evidence>
<dbReference type="InterPro" id="IPR000182">
    <property type="entry name" value="GNAT_dom"/>
</dbReference>
<evidence type="ECO:0000313" key="2">
    <source>
        <dbReference type="EMBL" id="MBP2058040.1"/>
    </source>
</evidence>